<dbReference type="Pfam" id="PF16363">
    <property type="entry name" value="GDP_Man_Dehyd"/>
    <property type="match status" value="1"/>
</dbReference>
<evidence type="ECO:0000256" key="4">
    <source>
        <dbReference type="ARBA" id="ARBA00011990"/>
    </source>
</evidence>
<evidence type="ECO:0000259" key="8">
    <source>
        <dbReference type="Pfam" id="PF16363"/>
    </source>
</evidence>
<evidence type="ECO:0000256" key="5">
    <source>
        <dbReference type="ARBA" id="ARBA00023027"/>
    </source>
</evidence>
<evidence type="ECO:0000256" key="3">
    <source>
        <dbReference type="ARBA" id="ARBA00008178"/>
    </source>
</evidence>
<evidence type="ECO:0000256" key="7">
    <source>
        <dbReference type="RuleBase" id="RU004473"/>
    </source>
</evidence>
<dbReference type="Gene3D" id="3.40.50.720">
    <property type="entry name" value="NAD(P)-binding Rossmann-like Domain"/>
    <property type="match status" value="1"/>
</dbReference>
<dbReference type="EC" id="4.2.1.46" evidence="4 7"/>
<evidence type="ECO:0000256" key="1">
    <source>
        <dbReference type="ARBA" id="ARBA00001539"/>
    </source>
</evidence>
<name>A0A0S4L0D3_9BACT</name>
<dbReference type="Proteomes" id="UP000066284">
    <property type="component" value="Chromosome 1"/>
</dbReference>
<keyword evidence="5" id="KW-0520">NAD</keyword>
<dbReference type="SUPFAM" id="SSF51735">
    <property type="entry name" value="NAD(P)-binding Rossmann-fold domains"/>
    <property type="match status" value="1"/>
</dbReference>
<dbReference type="PROSITE" id="PS00061">
    <property type="entry name" value="ADH_SHORT"/>
    <property type="match status" value="1"/>
</dbReference>
<comment type="catalytic activity">
    <reaction evidence="1 7">
        <text>dTDP-alpha-D-glucose = dTDP-4-dehydro-6-deoxy-alpha-D-glucose + H2O</text>
        <dbReference type="Rhea" id="RHEA:17221"/>
        <dbReference type="ChEBI" id="CHEBI:15377"/>
        <dbReference type="ChEBI" id="CHEBI:57477"/>
        <dbReference type="ChEBI" id="CHEBI:57649"/>
        <dbReference type="EC" id="4.2.1.46"/>
    </reaction>
</comment>
<comment type="similarity">
    <text evidence="3 7">Belongs to the NAD(P)-dependent epimerase/dehydratase family. dTDP-glucose dehydratase subfamily.</text>
</comment>
<dbReference type="InterPro" id="IPR005888">
    <property type="entry name" value="dTDP_Gluc_deHydtase"/>
</dbReference>
<evidence type="ECO:0000313" key="9">
    <source>
        <dbReference type="EMBL" id="CUQ68084.1"/>
    </source>
</evidence>
<comment type="cofactor">
    <cofactor evidence="2 7">
        <name>NAD(+)</name>
        <dbReference type="ChEBI" id="CHEBI:57540"/>
    </cofactor>
</comment>
<dbReference type="EMBL" id="LN885086">
    <property type="protein sequence ID" value="CUQ68084.1"/>
    <property type="molecule type" value="Genomic_DNA"/>
</dbReference>
<dbReference type="GO" id="GO:0009225">
    <property type="term" value="P:nucleotide-sugar metabolic process"/>
    <property type="evidence" value="ECO:0007669"/>
    <property type="project" value="InterPro"/>
</dbReference>
<evidence type="ECO:0000256" key="6">
    <source>
        <dbReference type="ARBA" id="ARBA00023239"/>
    </source>
</evidence>
<keyword evidence="10" id="KW-1185">Reference proteome</keyword>
<keyword evidence="6 7" id="KW-0456">Lyase</keyword>
<dbReference type="STRING" id="1715989.NITINOP_3112"/>
<proteinExistence type="inferred from homology"/>
<accession>A0A0S4L0D3</accession>
<dbReference type="CDD" id="cd05246">
    <property type="entry name" value="dTDP_GD_SDR_e"/>
    <property type="match status" value="1"/>
</dbReference>
<reference evidence="10" key="1">
    <citation type="submission" date="2015-09" db="EMBL/GenBank/DDBJ databases">
        <authorList>
            <person name="Daims H."/>
        </authorList>
    </citation>
    <scope>NUCLEOTIDE SEQUENCE [LARGE SCALE GENOMIC DNA]</scope>
</reference>
<organism evidence="9 10">
    <name type="scientific">Candidatus Nitrospira inopinata</name>
    <dbReference type="NCBI Taxonomy" id="1715989"/>
    <lineage>
        <taxon>Bacteria</taxon>
        <taxon>Pseudomonadati</taxon>
        <taxon>Nitrospirota</taxon>
        <taxon>Nitrospiria</taxon>
        <taxon>Nitrospirales</taxon>
        <taxon>Nitrospiraceae</taxon>
        <taxon>Nitrospira</taxon>
    </lineage>
</organism>
<dbReference type="PANTHER" id="PTHR43000">
    <property type="entry name" value="DTDP-D-GLUCOSE 4,6-DEHYDRATASE-RELATED"/>
    <property type="match status" value="1"/>
</dbReference>
<dbReference type="InterPro" id="IPR016040">
    <property type="entry name" value="NAD(P)-bd_dom"/>
</dbReference>
<dbReference type="InterPro" id="IPR036291">
    <property type="entry name" value="NAD(P)-bd_dom_sf"/>
</dbReference>
<protein>
    <recommendedName>
        <fullName evidence="4 7">dTDP-glucose 4,6-dehydratase</fullName>
        <ecNumber evidence="4 7">4.2.1.46</ecNumber>
    </recommendedName>
</protein>
<feature type="domain" description="NAD(P)-binding" evidence="8">
    <location>
        <begin position="35"/>
        <end position="355"/>
    </location>
</feature>
<dbReference type="AlphaFoldDB" id="A0A0S4L0D3"/>
<dbReference type="GO" id="GO:0008460">
    <property type="term" value="F:dTDP-glucose 4,6-dehydratase activity"/>
    <property type="evidence" value="ECO:0007669"/>
    <property type="project" value="UniProtKB-EC"/>
</dbReference>
<dbReference type="Gene3D" id="3.90.25.10">
    <property type="entry name" value="UDP-galactose 4-epimerase, domain 1"/>
    <property type="match status" value="1"/>
</dbReference>
<evidence type="ECO:0000313" key="10">
    <source>
        <dbReference type="Proteomes" id="UP000066284"/>
    </source>
</evidence>
<sequence length="384" mass="43603">MKEFPSSARALGRKLTLEEKAPVRISEKGKPQMILVTGGAGFIGSNFVLHWLEQVGEPVVNLDKLTYAGNLDNLAGLNGDERHLFVRGDIGDTALVPSLLDRHQPRAVVNFAAESHVDRSIHGPDDFIRTNVVGTFHLLEAVRAYWMKLDPTAQVSFRFLHVSTDEVYGSLESHEPAFRETNPYRPNSPYSASKAAGDHLVRAYHHTYGLPVLTTNCSNNYGPYQFPEKLIPLVIHNALAGKPLPIYGDGRQVRDWLYVEDHCRAICRVLESGVPGETYNVGGWSEKHNLDVVDTICGILDEWRPRSDGRSYRAQVTFVKDRPGHDRRYAIDATKIERELGWKPAETFETGIRKTVRWYLDHDTWVRNVTSGDYRRWIEQHYTQ</sequence>
<dbReference type="KEGG" id="nio:NITINOP_3112"/>
<dbReference type="NCBIfam" id="TIGR01181">
    <property type="entry name" value="dTDP_gluc_dehyt"/>
    <property type="match status" value="1"/>
</dbReference>
<gene>
    <name evidence="9" type="primary">rmlB</name>
    <name evidence="9" type="ORF">NITINOP_3112</name>
</gene>
<evidence type="ECO:0000256" key="2">
    <source>
        <dbReference type="ARBA" id="ARBA00001911"/>
    </source>
</evidence>
<dbReference type="InterPro" id="IPR020904">
    <property type="entry name" value="Sc_DH/Rdtase_CS"/>
</dbReference>